<dbReference type="EMBL" id="FNED01000073">
    <property type="protein sequence ID" value="SDK56430.1"/>
    <property type="molecule type" value="Genomic_DNA"/>
</dbReference>
<dbReference type="Gene3D" id="3.30.565.10">
    <property type="entry name" value="Histidine kinase-like ATPase, C-terminal domain"/>
    <property type="match status" value="1"/>
</dbReference>
<dbReference type="PROSITE" id="PS50109">
    <property type="entry name" value="HIS_KIN"/>
    <property type="match status" value="1"/>
</dbReference>
<dbReference type="SMART" id="SM00387">
    <property type="entry name" value="HATPase_c"/>
    <property type="match status" value="1"/>
</dbReference>
<evidence type="ECO:0000256" key="2">
    <source>
        <dbReference type="ARBA" id="ARBA00012438"/>
    </source>
</evidence>
<evidence type="ECO:0000256" key="6">
    <source>
        <dbReference type="ARBA" id="ARBA00022840"/>
    </source>
</evidence>
<keyword evidence="7" id="KW-0902">Two-component regulatory system</keyword>
<sequence length="189" mass="21407">PHFLFNTLNSIMALGDIDTEKMRRLGDAFASYLRVSFDFLNSGELVTLSHELELVSAYLYIEKERFEDRLFVTWEVDPNIDLLLPPLTIQPLIENAVKHGILSQVKGGTVQLRITRQDGSTLFEVRDDGKGMEQEKVQQILDLRMRDKSGIGLSNTNRRLTQMYGKGLSIHSKLGEGTIVSFIIPDPNK</sequence>
<evidence type="ECO:0000256" key="7">
    <source>
        <dbReference type="ARBA" id="ARBA00023012"/>
    </source>
</evidence>
<keyword evidence="5 9" id="KW-0418">Kinase</keyword>
<dbReference type="PANTHER" id="PTHR34220">
    <property type="entry name" value="SENSOR HISTIDINE KINASE YPDA"/>
    <property type="match status" value="1"/>
</dbReference>
<dbReference type="PANTHER" id="PTHR34220:SF7">
    <property type="entry name" value="SENSOR HISTIDINE KINASE YPDA"/>
    <property type="match status" value="1"/>
</dbReference>
<evidence type="ECO:0000256" key="3">
    <source>
        <dbReference type="ARBA" id="ARBA00022679"/>
    </source>
</evidence>
<dbReference type="PRINTS" id="PR00344">
    <property type="entry name" value="BCTRLSENSOR"/>
</dbReference>
<dbReference type="GO" id="GO:0005524">
    <property type="term" value="F:ATP binding"/>
    <property type="evidence" value="ECO:0007669"/>
    <property type="project" value="UniProtKB-KW"/>
</dbReference>
<comment type="catalytic activity">
    <reaction evidence="1">
        <text>ATP + protein L-histidine = ADP + protein N-phospho-L-histidine.</text>
        <dbReference type="EC" id="2.7.13.3"/>
    </reaction>
</comment>
<dbReference type="Proteomes" id="UP000182836">
    <property type="component" value="Unassembled WGS sequence"/>
</dbReference>
<dbReference type="RefSeq" id="WP_175537476.1">
    <property type="nucleotide sequence ID" value="NZ_FNED01000073.1"/>
</dbReference>
<name>A0A1G9CXP6_ANEMI</name>
<keyword evidence="4" id="KW-0547">Nucleotide-binding</keyword>
<reference evidence="9 10" key="1">
    <citation type="submission" date="2016-10" db="EMBL/GenBank/DDBJ databases">
        <authorList>
            <person name="de Groot N.N."/>
        </authorList>
    </citation>
    <scope>NUCLEOTIDE SEQUENCE [LARGE SCALE GENOMIC DNA]</scope>
    <source>
        <strain evidence="9 10">DSM 2895</strain>
    </source>
</reference>
<organism evidence="9 10">
    <name type="scientific">Aneurinibacillus migulanus</name>
    <name type="common">Bacillus migulanus</name>
    <dbReference type="NCBI Taxonomy" id="47500"/>
    <lineage>
        <taxon>Bacteria</taxon>
        <taxon>Bacillati</taxon>
        <taxon>Bacillota</taxon>
        <taxon>Bacilli</taxon>
        <taxon>Bacillales</taxon>
        <taxon>Paenibacillaceae</taxon>
        <taxon>Aneurinibacillus group</taxon>
        <taxon>Aneurinibacillus</taxon>
    </lineage>
</organism>
<keyword evidence="6" id="KW-0067">ATP-binding</keyword>
<evidence type="ECO:0000259" key="8">
    <source>
        <dbReference type="PROSITE" id="PS50109"/>
    </source>
</evidence>
<evidence type="ECO:0000313" key="9">
    <source>
        <dbReference type="EMBL" id="SDK56430.1"/>
    </source>
</evidence>
<dbReference type="Pfam" id="PF06580">
    <property type="entry name" value="His_kinase"/>
    <property type="match status" value="1"/>
</dbReference>
<dbReference type="InterPro" id="IPR050640">
    <property type="entry name" value="Bact_2-comp_sensor_kinase"/>
</dbReference>
<feature type="non-terminal residue" evidence="9">
    <location>
        <position position="1"/>
    </location>
</feature>
<evidence type="ECO:0000256" key="5">
    <source>
        <dbReference type="ARBA" id="ARBA00022777"/>
    </source>
</evidence>
<keyword evidence="3" id="KW-0808">Transferase</keyword>
<dbReference type="InterPro" id="IPR003594">
    <property type="entry name" value="HATPase_dom"/>
</dbReference>
<dbReference type="InterPro" id="IPR010559">
    <property type="entry name" value="Sig_transdc_His_kin_internal"/>
</dbReference>
<protein>
    <recommendedName>
        <fullName evidence="2">histidine kinase</fullName>
        <ecNumber evidence="2">2.7.13.3</ecNumber>
    </recommendedName>
</protein>
<evidence type="ECO:0000256" key="1">
    <source>
        <dbReference type="ARBA" id="ARBA00000085"/>
    </source>
</evidence>
<dbReference type="InterPro" id="IPR005467">
    <property type="entry name" value="His_kinase_dom"/>
</dbReference>
<proteinExistence type="predicted"/>
<evidence type="ECO:0000256" key="4">
    <source>
        <dbReference type="ARBA" id="ARBA00022741"/>
    </source>
</evidence>
<evidence type="ECO:0000313" key="10">
    <source>
        <dbReference type="Proteomes" id="UP000182836"/>
    </source>
</evidence>
<dbReference type="GO" id="GO:0016020">
    <property type="term" value="C:membrane"/>
    <property type="evidence" value="ECO:0007669"/>
    <property type="project" value="InterPro"/>
</dbReference>
<dbReference type="SUPFAM" id="SSF55874">
    <property type="entry name" value="ATPase domain of HSP90 chaperone/DNA topoisomerase II/histidine kinase"/>
    <property type="match status" value="1"/>
</dbReference>
<dbReference type="InterPro" id="IPR004358">
    <property type="entry name" value="Sig_transdc_His_kin-like_C"/>
</dbReference>
<feature type="domain" description="Histidine kinase" evidence="8">
    <location>
        <begin position="89"/>
        <end position="188"/>
    </location>
</feature>
<dbReference type="InterPro" id="IPR036890">
    <property type="entry name" value="HATPase_C_sf"/>
</dbReference>
<dbReference type="GO" id="GO:0000155">
    <property type="term" value="F:phosphorelay sensor kinase activity"/>
    <property type="evidence" value="ECO:0007669"/>
    <property type="project" value="InterPro"/>
</dbReference>
<dbReference type="EC" id="2.7.13.3" evidence="2"/>
<gene>
    <name evidence="9" type="ORF">SAMN04487909_1731</name>
</gene>
<accession>A0A1G9CXP6</accession>
<dbReference type="AlphaFoldDB" id="A0A1G9CXP6"/>
<dbReference type="Pfam" id="PF02518">
    <property type="entry name" value="HATPase_c"/>
    <property type="match status" value="1"/>
</dbReference>